<dbReference type="GO" id="GO:0006508">
    <property type="term" value="P:proteolysis"/>
    <property type="evidence" value="ECO:0007669"/>
    <property type="project" value="UniProtKB-KW"/>
</dbReference>
<keyword evidence="2" id="KW-0645">Protease</keyword>
<dbReference type="PANTHER" id="PTHR46732">
    <property type="entry name" value="ATP-DEPENDENT PROTEASE LA (LON) DOMAIN PROTEIN"/>
    <property type="match status" value="1"/>
</dbReference>
<reference evidence="3" key="1">
    <citation type="journal article" date="2019" name="Int. J. Syst. Evol. Microbiol.">
        <title>The Global Catalogue of Microorganisms (GCM) 10K type strain sequencing project: providing services to taxonomists for standard genome sequencing and annotation.</title>
        <authorList>
            <consortium name="The Broad Institute Genomics Platform"/>
            <consortium name="The Broad Institute Genome Sequencing Center for Infectious Disease"/>
            <person name="Wu L."/>
            <person name="Ma J."/>
        </authorList>
    </citation>
    <scope>NUCLEOTIDE SEQUENCE [LARGE SCALE GENOMIC DNA]</scope>
    <source>
        <strain evidence="3">CGMCC 1.10188</strain>
    </source>
</reference>
<dbReference type="PANTHER" id="PTHR46732:SF8">
    <property type="entry name" value="ATP-DEPENDENT PROTEASE LA (LON) DOMAIN PROTEIN"/>
    <property type="match status" value="1"/>
</dbReference>
<keyword evidence="3" id="KW-1185">Reference proteome</keyword>
<dbReference type="PROSITE" id="PS51787">
    <property type="entry name" value="LON_N"/>
    <property type="match status" value="1"/>
</dbReference>
<dbReference type="InterPro" id="IPR015947">
    <property type="entry name" value="PUA-like_sf"/>
</dbReference>
<accession>A0ABQ1IQV2</accession>
<protein>
    <submittedName>
        <fullName evidence="2">ATP-dependent protease</fullName>
    </submittedName>
</protein>
<dbReference type="EMBL" id="BMDZ01000040">
    <property type="protein sequence ID" value="GGB48709.1"/>
    <property type="molecule type" value="Genomic_DNA"/>
</dbReference>
<keyword evidence="2" id="KW-0378">Hydrolase</keyword>
<dbReference type="GO" id="GO:0008233">
    <property type="term" value="F:peptidase activity"/>
    <property type="evidence" value="ECO:0007669"/>
    <property type="project" value="UniProtKB-KW"/>
</dbReference>
<dbReference type="Proteomes" id="UP000603352">
    <property type="component" value="Unassembled WGS sequence"/>
</dbReference>
<dbReference type="Gene3D" id="2.30.130.40">
    <property type="entry name" value="LON domain-like"/>
    <property type="match status" value="1"/>
</dbReference>
<dbReference type="RefSeq" id="WP_188579745.1">
    <property type="nucleotide sequence ID" value="NZ_BMDZ01000040.1"/>
</dbReference>
<dbReference type="SUPFAM" id="SSF88697">
    <property type="entry name" value="PUA domain-like"/>
    <property type="match status" value="1"/>
</dbReference>
<evidence type="ECO:0000259" key="1">
    <source>
        <dbReference type="PROSITE" id="PS51787"/>
    </source>
</evidence>
<name>A0ABQ1IQV2_9PROT</name>
<gene>
    <name evidence="2" type="ORF">GCM10011505_32230</name>
</gene>
<proteinExistence type="predicted"/>
<comment type="caution">
    <text evidence="2">The sequence shown here is derived from an EMBL/GenBank/DDBJ whole genome shotgun (WGS) entry which is preliminary data.</text>
</comment>
<dbReference type="Pfam" id="PF02190">
    <property type="entry name" value="LON_substr_bdg"/>
    <property type="match status" value="1"/>
</dbReference>
<feature type="domain" description="Lon N-terminal" evidence="1">
    <location>
        <begin position="13"/>
        <end position="214"/>
    </location>
</feature>
<dbReference type="InterPro" id="IPR046336">
    <property type="entry name" value="Lon_prtase_N_sf"/>
</dbReference>
<dbReference type="SMART" id="SM00464">
    <property type="entry name" value="LON"/>
    <property type="match status" value="1"/>
</dbReference>
<evidence type="ECO:0000313" key="3">
    <source>
        <dbReference type="Proteomes" id="UP000603352"/>
    </source>
</evidence>
<dbReference type="InterPro" id="IPR003111">
    <property type="entry name" value="Lon_prtase_N"/>
</dbReference>
<evidence type="ECO:0000313" key="2">
    <source>
        <dbReference type="EMBL" id="GGB48709.1"/>
    </source>
</evidence>
<organism evidence="2 3">
    <name type="scientific">Tistrella bauzanensis</name>
    <dbReference type="NCBI Taxonomy" id="657419"/>
    <lineage>
        <taxon>Bacteria</taxon>
        <taxon>Pseudomonadati</taxon>
        <taxon>Pseudomonadota</taxon>
        <taxon>Alphaproteobacteria</taxon>
        <taxon>Geminicoccales</taxon>
        <taxon>Geminicoccaceae</taxon>
        <taxon>Tistrella</taxon>
    </lineage>
</organism>
<sequence length="226" mass="24461">MTRAHADTLPPVLPIFPLGGVILLPGGRLPLNIFEPRYLAMIDDALGGHRLIGMVQPQRAGIGTNLGTAAAAQGAPDIYGVGCAGRISSFQESGDGRYLITLTGVARFRVVEELSATTPYRQVRTDFQSFAADRREQPAASIDRRRLTARLKLYFDQQGLSADWDAIEAASDQALITSLAMICPFSEAEKQALLEAAGLTERADLILDMIEMALHTGDEDEDAPRH</sequence>